<gene>
    <name evidence="2" type="ORF">GGQ57_000435</name>
</gene>
<accession>A0ABR6KGL2</accession>
<keyword evidence="3" id="KW-1185">Reference proteome</keyword>
<proteinExistence type="predicted"/>
<keyword evidence="1" id="KW-0472">Membrane</keyword>
<comment type="caution">
    <text evidence="2">The sequence shown here is derived from an EMBL/GenBank/DDBJ whole genome shotgun (WGS) entry which is preliminary data.</text>
</comment>
<reference evidence="2 3" key="1">
    <citation type="submission" date="2020-08" db="EMBL/GenBank/DDBJ databases">
        <title>Genomic Encyclopedia of Type Strains, Phase IV (KMG-IV): sequencing the most valuable type-strain genomes for metagenomic binning, comparative biology and taxonomic classification.</title>
        <authorList>
            <person name="Goeker M."/>
        </authorList>
    </citation>
    <scope>NUCLEOTIDE SEQUENCE [LARGE SCALE GENOMIC DNA]</scope>
    <source>
        <strain evidence="2 3">DSM 102983</strain>
    </source>
</reference>
<dbReference type="Proteomes" id="UP000533637">
    <property type="component" value="Unassembled WGS sequence"/>
</dbReference>
<keyword evidence="1" id="KW-1133">Transmembrane helix</keyword>
<feature type="transmembrane region" description="Helical" evidence="1">
    <location>
        <begin position="6"/>
        <end position="24"/>
    </location>
</feature>
<evidence type="ECO:0000313" key="3">
    <source>
        <dbReference type="Proteomes" id="UP000533637"/>
    </source>
</evidence>
<protein>
    <recommendedName>
        <fullName evidence="4">Redoxin domain-containing protein</fullName>
    </recommendedName>
</protein>
<dbReference type="EMBL" id="JACHOC010000001">
    <property type="protein sequence ID" value="MBB4620561.1"/>
    <property type="molecule type" value="Genomic_DNA"/>
</dbReference>
<name>A0ABR6KGL2_9BACT</name>
<evidence type="ECO:0000313" key="2">
    <source>
        <dbReference type="EMBL" id="MBB4620561.1"/>
    </source>
</evidence>
<sequence>MYKIVIGILLFVNILLSVICLNLFKDKTLLVSGKQSVEDDRQLEVLENNFKLGIRNDNSILDTSAVIHDLNKNKISLSEIPTDAPCLVIRFSETNCDECVRFLLIKVMRLYNSDLFNKRILLFASYQNRKALRILIDRLNIKYPVYLIDKLPIPCEQINYPYCFILDSTKRTSHVFVPDKYEPQVANTYFELIENRYFKNGFSETNR</sequence>
<evidence type="ECO:0008006" key="4">
    <source>
        <dbReference type="Google" id="ProtNLM"/>
    </source>
</evidence>
<keyword evidence="1" id="KW-0812">Transmembrane</keyword>
<dbReference type="RefSeq" id="WP_183668690.1">
    <property type="nucleotide sequence ID" value="NZ_BMPB01000010.1"/>
</dbReference>
<evidence type="ECO:0000256" key="1">
    <source>
        <dbReference type="SAM" id="Phobius"/>
    </source>
</evidence>
<organism evidence="2 3">
    <name type="scientific">Parabacteroides faecis</name>
    <dbReference type="NCBI Taxonomy" id="1217282"/>
    <lineage>
        <taxon>Bacteria</taxon>
        <taxon>Pseudomonadati</taxon>
        <taxon>Bacteroidota</taxon>
        <taxon>Bacteroidia</taxon>
        <taxon>Bacteroidales</taxon>
        <taxon>Tannerellaceae</taxon>
        <taxon>Parabacteroides</taxon>
    </lineage>
</organism>